<dbReference type="RefSeq" id="WP_344311956.1">
    <property type="nucleotide sequence ID" value="NZ_BAAANY010000015.1"/>
</dbReference>
<dbReference type="CDD" id="cd06533">
    <property type="entry name" value="Glyco_transf_WecG_TagA"/>
    <property type="match status" value="1"/>
</dbReference>
<organism evidence="4 5">
    <name type="scientific">Fodinicola feengrottensis</name>
    <dbReference type="NCBI Taxonomy" id="435914"/>
    <lineage>
        <taxon>Bacteria</taxon>
        <taxon>Bacillati</taxon>
        <taxon>Actinomycetota</taxon>
        <taxon>Actinomycetes</taxon>
        <taxon>Mycobacteriales</taxon>
        <taxon>Fodinicola</taxon>
    </lineage>
</organism>
<evidence type="ECO:0000313" key="4">
    <source>
        <dbReference type="EMBL" id="GAA1687977.1"/>
    </source>
</evidence>
<reference evidence="4 5" key="1">
    <citation type="journal article" date="2019" name="Int. J. Syst. Evol. Microbiol.">
        <title>The Global Catalogue of Microorganisms (GCM) 10K type strain sequencing project: providing services to taxonomists for standard genome sequencing and annotation.</title>
        <authorList>
            <consortium name="The Broad Institute Genomics Platform"/>
            <consortium name="The Broad Institute Genome Sequencing Center for Infectious Disease"/>
            <person name="Wu L."/>
            <person name="Ma J."/>
        </authorList>
    </citation>
    <scope>NUCLEOTIDE SEQUENCE [LARGE SCALE GENOMIC DNA]</scope>
    <source>
        <strain evidence="4 5">JCM 14718</strain>
    </source>
</reference>
<dbReference type="PANTHER" id="PTHR34136:SF1">
    <property type="entry name" value="UDP-N-ACETYL-D-MANNOSAMINURONIC ACID TRANSFERASE"/>
    <property type="match status" value="1"/>
</dbReference>
<gene>
    <name evidence="4" type="ORF">GCM10009765_41810</name>
</gene>
<evidence type="ECO:0000313" key="5">
    <source>
        <dbReference type="Proteomes" id="UP001500618"/>
    </source>
</evidence>
<accession>A0ABN2HHV5</accession>
<dbReference type="PANTHER" id="PTHR34136">
    <property type="match status" value="1"/>
</dbReference>
<dbReference type="Proteomes" id="UP001500618">
    <property type="component" value="Unassembled WGS sequence"/>
</dbReference>
<dbReference type="Pfam" id="PF03808">
    <property type="entry name" value="Glyco_tran_WecG"/>
    <property type="match status" value="1"/>
</dbReference>
<sequence length="283" mass="29968">MASSTLPPIGPSAVPSARTGQISPVPRLPDEAEPARVPVGPFSVVDLPRLPLADYIARSAVAAVPSRPYLAFALHVGGLNHRTDADFVASMRKADVIYADGASVVGLARLAGARVIGRSVTTDLGWDVLRRLETRQGRPLRLALIGGPIGLAGEAGAVLAEKLRAQIVVAEHGYQPDWAPVVNRLRAARPDALIVGLGAPAEMRWVMQWLDRLPPTLVLTCGGWFGFLAGNERRAPAFMRAAGMEWVARIAQAPARLAPRYARGALSTAALAAACLRSRFSSS</sequence>
<dbReference type="EMBL" id="BAAANY010000015">
    <property type="protein sequence ID" value="GAA1687977.1"/>
    <property type="molecule type" value="Genomic_DNA"/>
</dbReference>
<name>A0ABN2HHV5_9ACTN</name>
<evidence type="ECO:0000256" key="1">
    <source>
        <dbReference type="ARBA" id="ARBA00022676"/>
    </source>
</evidence>
<keyword evidence="5" id="KW-1185">Reference proteome</keyword>
<evidence type="ECO:0000256" key="2">
    <source>
        <dbReference type="ARBA" id="ARBA00022679"/>
    </source>
</evidence>
<evidence type="ECO:0000256" key="3">
    <source>
        <dbReference type="SAM" id="MobiDB-lite"/>
    </source>
</evidence>
<dbReference type="InterPro" id="IPR004629">
    <property type="entry name" value="WecG_TagA_CpsF"/>
</dbReference>
<feature type="region of interest" description="Disordered" evidence="3">
    <location>
        <begin position="1"/>
        <end position="33"/>
    </location>
</feature>
<protein>
    <recommendedName>
        <fullName evidence="6">WecB/TagA/CpsF family glycosyltransferase</fullName>
    </recommendedName>
</protein>
<keyword evidence="2" id="KW-0808">Transferase</keyword>
<evidence type="ECO:0008006" key="6">
    <source>
        <dbReference type="Google" id="ProtNLM"/>
    </source>
</evidence>
<dbReference type="NCBIfam" id="TIGR00696">
    <property type="entry name" value="wecG_tagA_cpsF"/>
    <property type="match status" value="1"/>
</dbReference>
<keyword evidence="1" id="KW-0328">Glycosyltransferase</keyword>
<comment type="caution">
    <text evidence="4">The sequence shown here is derived from an EMBL/GenBank/DDBJ whole genome shotgun (WGS) entry which is preliminary data.</text>
</comment>
<proteinExistence type="predicted"/>